<gene>
    <name evidence="2" type="ORF">C5O00_04590</name>
</gene>
<organism evidence="2 3">
    <name type="scientific">Pukyongia salina</name>
    <dbReference type="NCBI Taxonomy" id="2094025"/>
    <lineage>
        <taxon>Bacteria</taxon>
        <taxon>Pseudomonadati</taxon>
        <taxon>Bacteroidota</taxon>
        <taxon>Flavobacteriia</taxon>
        <taxon>Flavobacteriales</taxon>
        <taxon>Flavobacteriaceae</taxon>
        <taxon>Pukyongia</taxon>
    </lineage>
</organism>
<dbReference type="AlphaFoldDB" id="A0A2S0HUX0"/>
<accession>A0A2S0HUX0</accession>
<dbReference type="PANTHER" id="PTHR12110:SF53">
    <property type="entry name" value="BLR5974 PROTEIN"/>
    <property type="match status" value="1"/>
</dbReference>
<dbReference type="Pfam" id="PF01261">
    <property type="entry name" value="AP_endonuc_2"/>
    <property type="match status" value="1"/>
</dbReference>
<dbReference type="PROSITE" id="PS51257">
    <property type="entry name" value="PROKAR_LIPOPROTEIN"/>
    <property type="match status" value="1"/>
</dbReference>
<keyword evidence="2" id="KW-0413">Isomerase</keyword>
<keyword evidence="3" id="KW-1185">Reference proteome</keyword>
<evidence type="ECO:0000313" key="3">
    <source>
        <dbReference type="Proteomes" id="UP000238442"/>
    </source>
</evidence>
<dbReference type="EMBL" id="CP027062">
    <property type="protein sequence ID" value="AVI50481.1"/>
    <property type="molecule type" value="Genomic_DNA"/>
</dbReference>
<reference evidence="2 3" key="1">
    <citation type="submission" date="2018-02" db="EMBL/GenBank/DDBJ databases">
        <title>Genomic analysis of the strain RR4-38 isolated from a seawater recirculating aquaculture system.</title>
        <authorList>
            <person name="Kim Y.-S."/>
            <person name="Jang Y.H."/>
            <person name="Kim K.-H."/>
        </authorList>
    </citation>
    <scope>NUCLEOTIDE SEQUENCE [LARGE SCALE GENOMIC DNA]</scope>
    <source>
        <strain evidence="2 3">RR4-38</strain>
    </source>
</reference>
<dbReference type="Proteomes" id="UP000238442">
    <property type="component" value="Chromosome"/>
</dbReference>
<dbReference type="GO" id="GO:0016853">
    <property type="term" value="F:isomerase activity"/>
    <property type="evidence" value="ECO:0007669"/>
    <property type="project" value="UniProtKB-KW"/>
</dbReference>
<evidence type="ECO:0000313" key="2">
    <source>
        <dbReference type="EMBL" id="AVI50481.1"/>
    </source>
</evidence>
<dbReference type="OrthoDB" id="1114629at2"/>
<dbReference type="InterPro" id="IPR050312">
    <property type="entry name" value="IolE/XylAMocC-like"/>
</dbReference>
<name>A0A2S0HUX0_9FLAO</name>
<dbReference type="InterPro" id="IPR036237">
    <property type="entry name" value="Xyl_isomerase-like_sf"/>
</dbReference>
<dbReference type="Gene3D" id="3.20.20.150">
    <property type="entry name" value="Divalent-metal-dependent TIM barrel enzymes"/>
    <property type="match status" value="1"/>
</dbReference>
<dbReference type="PANTHER" id="PTHR12110">
    <property type="entry name" value="HYDROXYPYRUVATE ISOMERASE"/>
    <property type="match status" value="1"/>
</dbReference>
<protein>
    <submittedName>
        <fullName evidence="2">Xylose isomerase</fullName>
    </submittedName>
</protein>
<dbReference type="KEGG" id="aue:C5O00_04590"/>
<evidence type="ECO:0000259" key="1">
    <source>
        <dbReference type="Pfam" id="PF01261"/>
    </source>
</evidence>
<feature type="domain" description="Xylose isomerase-like TIM barrel" evidence="1">
    <location>
        <begin position="68"/>
        <end position="310"/>
    </location>
</feature>
<proteinExistence type="predicted"/>
<sequence>MKKFFTLFVLSSVILSCGNKTESNSEVAEIDQNTEVKSPDPEVKLSLAQWSLHRRYKAKDGNPFNFARDAKELGFDAVEFVTQLYTKQIEELGHDAVVDSLLAENKRHGVKCVLIMVDDEGDLADPDEKARDLAVENHKKWVDAAAKLGGHAIRVNTFGTNDPKVWSETVVDGLKKLSEYAATKNINVLAENHGWLSSDADKLMAAIEKVNLPNCGTLPDFGNWCIKRENNERWGKCVEEYPDYYRGIELMMPAAKAVSAKANTFDENGNESRIDYYRMMQIVKDAGYDGHIGVEFESEEIDEPEGIIKTKKLIEKAAAKAN</sequence>
<dbReference type="InterPro" id="IPR013022">
    <property type="entry name" value="Xyl_isomerase-like_TIM-brl"/>
</dbReference>
<dbReference type="SUPFAM" id="SSF51658">
    <property type="entry name" value="Xylose isomerase-like"/>
    <property type="match status" value="1"/>
</dbReference>
<dbReference type="RefSeq" id="WP_105215356.1">
    <property type="nucleotide sequence ID" value="NZ_CP027062.1"/>
</dbReference>